<keyword evidence="1" id="KW-0472">Membrane</keyword>
<feature type="transmembrane region" description="Helical" evidence="1">
    <location>
        <begin position="6"/>
        <end position="22"/>
    </location>
</feature>
<sequence>MDSSYFSLLIFILITILYYLLVKPKLTIHDLTSEAYTAYSSRSNTLLACYFLLVVISQLLMNSMVIINTCGGSLTQNFGAAFLLTVIPWFFIFGMVIIVLIMFPGFKSAFSNVIGYFAVSNSANNTLTTLLMNTDLTKTIDESTSGDEEQNKNLKSAAEAIIKLCGNMSILINQIVPGNFTEYWSMLTPLMKPEYQKDGDTMLKQQLLDIVVLRDNIGEAMWYVYTAILLISITQYNIMKRGCVGDLATLQTNHDQYLEQEATTQAANEKAKSTVYTY</sequence>
<feature type="transmembrane region" description="Helical" evidence="1">
    <location>
        <begin position="79"/>
        <end position="103"/>
    </location>
</feature>
<feature type="transmembrane region" description="Helical" evidence="1">
    <location>
        <begin position="43"/>
        <end position="67"/>
    </location>
</feature>
<keyword evidence="1" id="KW-1133">Transmembrane helix</keyword>
<reference evidence="2" key="1">
    <citation type="journal article" date="2020" name="Nature">
        <title>Giant virus diversity and host interactions through global metagenomics.</title>
        <authorList>
            <person name="Schulz F."/>
            <person name="Roux S."/>
            <person name="Paez-Espino D."/>
            <person name="Jungbluth S."/>
            <person name="Walsh D.A."/>
            <person name="Denef V.J."/>
            <person name="McMahon K.D."/>
            <person name="Konstantinidis K.T."/>
            <person name="Eloe-Fadrosh E.A."/>
            <person name="Kyrpides N.C."/>
            <person name="Woyke T."/>
        </authorList>
    </citation>
    <scope>NUCLEOTIDE SEQUENCE</scope>
    <source>
        <strain evidence="2">GVMAG-M-3300009182-78</strain>
    </source>
</reference>
<keyword evidence="1" id="KW-0812">Transmembrane</keyword>
<accession>A0A6C0B1J7</accession>
<dbReference type="AlphaFoldDB" id="A0A6C0B1J7"/>
<name>A0A6C0B1J7_9ZZZZ</name>
<proteinExistence type="predicted"/>
<organism evidence="2">
    <name type="scientific">viral metagenome</name>
    <dbReference type="NCBI Taxonomy" id="1070528"/>
    <lineage>
        <taxon>unclassified sequences</taxon>
        <taxon>metagenomes</taxon>
        <taxon>organismal metagenomes</taxon>
    </lineage>
</organism>
<evidence type="ECO:0000256" key="1">
    <source>
        <dbReference type="SAM" id="Phobius"/>
    </source>
</evidence>
<protein>
    <submittedName>
        <fullName evidence="2">Uncharacterized protein</fullName>
    </submittedName>
</protein>
<dbReference type="EMBL" id="MN739047">
    <property type="protein sequence ID" value="QHS85674.1"/>
    <property type="molecule type" value="Genomic_DNA"/>
</dbReference>
<evidence type="ECO:0000313" key="2">
    <source>
        <dbReference type="EMBL" id="QHS85674.1"/>
    </source>
</evidence>